<accession>A0A4C1UWU6</accession>
<comment type="caution">
    <text evidence="1">The sequence shown here is derived from an EMBL/GenBank/DDBJ whole genome shotgun (WGS) entry which is preliminary data.</text>
</comment>
<proteinExistence type="predicted"/>
<evidence type="ECO:0000313" key="1">
    <source>
        <dbReference type="EMBL" id="GBP30961.1"/>
    </source>
</evidence>
<reference evidence="1 2" key="1">
    <citation type="journal article" date="2019" name="Commun. Biol.">
        <title>The bagworm genome reveals a unique fibroin gene that provides high tensile strength.</title>
        <authorList>
            <person name="Kono N."/>
            <person name="Nakamura H."/>
            <person name="Ohtoshi R."/>
            <person name="Tomita M."/>
            <person name="Numata K."/>
            <person name="Arakawa K."/>
        </authorList>
    </citation>
    <scope>NUCLEOTIDE SEQUENCE [LARGE SCALE GENOMIC DNA]</scope>
</reference>
<name>A0A4C1UWU6_EUMVA</name>
<protein>
    <submittedName>
        <fullName evidence="1">Uncharacterized protein</fullName>
    </submittedName>
</protein>
<keyword evidence="2" id="KW-1185">Reference proteome</keyword>
<organism evidence="1 2">
    <name type="scientific">Eumeta variegata</name>
    <name type="common">Bagworm moth</name>
    <name type="synonym">Eumeta japonica</name>
    <dbReference type="NCBI Taxonomy" id="151549"/>
    <lineage>
        <taxon>Eukaryota</taxon>
        <taxon>Metazoa</taxon>
        <taxon>Ecdysozoa</taxon>
        <taxon>Arthropoda</taxon>
        <taxon>Hexapoda</taxon>
        <taxon>Insecta</taxon>
        <taxon>Pterygota</taxon>
        <taxon>Neoptera</taxon>
        <taxon>Endopterygota</taxon>
        <taxon>Lepidoptera</taxon>
        <taxon>Glossata</taxon>
        <taxon>Ditrysia</taxon>
        <taxon>Tineoidea</taxon>
        <taxon>Psychidae</taxon>
        <taxon>Oiketicinae</taxon>
        <taxon>Eumeta</taxon>
    </lineage>
</organism>
<dbReference type="EMBL" id="BGZK01000239">
    <property type="protein sequence ID" value="GBP30961.1"/>
    <property type="molecule type" value="Genomic_DNA"/>
</dbReference>
<sequence length="138" mass="15532">MEIDRSPQSLSVSNEGVSKVVDQFSITLKKFDNEKLDNLYNHESTKDVQKCKYEYTDVISSVVSAVKRMQNSHDIKNCKDNTVLKEFKRSTFWPVGAIPNESMELCTQQLTDLGINDSTIADADNVEGSGYIIGSIRF</sequence>
<gene>
    <name evidence="1" type="ORF">EVAR_28604_1</name>
</gene>
<dbReference type="AlphaFoldDB" id="A0A4C1UWU6"/>
<dbReference type="Proteomes" id="UP000299102">
    <property type="component" value="Unassembled WGS sequence"/>
</dbReference>
<evidence type="ECO:0000313" key="2">
    <source>
        <dbReference type="Proteomes" id="UP000299102"/>
    </source>
</evidence>